<evidence type="ECO:0000256" key="7">
    <source>
        <dbReference type="ARBA" id="ARBA00022794"/>
    </source>
</evidence>
<accession>A0AA41MIY9</accession>
<dbReference type="PROSITE" id="PS00653">
    <property type="entry name" value="GLYCOSYL_HYDROL_F1_2"/>
    <property type="match status" value="1"/>
</dbReference>
<evidence type="ECO:0000259" key="16">
    <source>
        <dbReference type="Pfam" id="PF23389"/>
    </source>
</evidence>
<reference evidence="18" key="1">
    <citation type="submission" date="2020-03" db="EMBL/GenBank/DDBJ databases">
        <title>Studies in the Genomics of Life Span.</title>
        <authorList>
            <person name="Glass D."/>
        </authorList>
    </citation>
    <scope>NUCLEOTIDE SEQUENCE</scope>
    <source>
        <strain evidence="18">SUZIE</strain>
        <tissue evidence="18">Muscle</tissue>
    </source>
</reference>
<keyword evidence="19" id="KW-1185">Reference proteome</keyword>
<comment type="caution">
    <text evidence="18">The sequence shown here is derived from an EMBL/GenBank/DDBJ whole genome shotgun (WGS) entry which is preliminary data.</text>
</comment>
<dbReference type="Pfam" id="PF00232">
    <property type="entry name" value="Glyco_hydro_1"/>
    <property type="match status" value="3"/>
</dbReference>
<dbReference type="Gene3D" id="3.20.20.80">
    <property type="entry name" value="Glycosidases"/>
    <property type="match status" value="2"/>
</dbReference>
<feature type="domain" description="WDR19 first beta-propeller" evidence="16">
    <location>
        <begin position="1"/>
        <end position="267"/>
    </location>
</feature>
<dbReference type="Proteomes" id="UP001166674">
    <property type="component" value="Unassembled WGS sequence"/>
</dbReference>
<dbReference type="PRINTS" id="PR00131">
    <property type="entry name" value="GLHYDRLASE1"/>
</dbReference>
<comment type="subcellular location">
    <subcellularLocation>
        <location evidence="2">Cell membrane</location>
        <topology evidence="2">Single-pass membrane protein</topology>
    </subcellularLocation>
    <subcellularLocation>
        <location evidence="1">Cell projection</location>
        <location evidence="1">Cilium</location>
    </subcellularLocation>
</comment>
<keyword evidence="9 15" id="KW-1133">Transmembrane helix</keyword>
<evidence type="ECO:0000256" key="14">
    <source>
        <dbReference type="ARBA" id="ARBA00060858"/>
    </source>
</evidence>
<dbReference type="InterPro" id="IPR011990">
    <property type="entry name" value="TPR-like_helical_dom_sf"/>
</dbReference>
<dbReference type="Pfam" id="PF24762">
    <property type="entry name" value="TPR_IF140-IFT172"/>
    <property type="match status" value="1"/>
</dbReference>
<dbReference type="GO" id="GO:0030991">
    <property type="term" value="C:intraciliary transport particle A"/>
    <property type="evidence" value="ECO:0007669"/>
    <property type="project" value="TreeGrafter"/>
</dbReference>
<keyword evidence="6" id="KW-0677">Repeat</keyword>
<evidence type="ECO:0000256" key="8">
    <source>
        <dbReference type="ARBA" id="ARBA00022803"/>
    </source>
</evidence>
<dbReference type="SUPFAM" id="SSF50978">
    <property type="entry name" value="WD40 repeat-like"/>
    <property type="match status" value="1"/>
</dbReference>
<evidence type="ECO:0000313" key="19">
    <source>
        <dbReference type="Proteomes" id="UP001166674"/>
    </source>
</evidence>
<evidence type="ECO:0000256" key="12">
    <source>
        <dbReference type="ARBA" id="ARBA00023180"/>
    </source>
</evidence>
<proteinExistence type="inferred from homology"/>
<protein>
    <submittedName>
        <fullName evidence="18">Beta-klotho</fullName>
    </submittedName>
</protein>
<evidence type="ECO:0000256" key="3">
    <source>
        <dbReference type="ARBA" id="ARBA00022475"/>
    </source>
</evidence>
<dbReference type="GO" id="GO:0071774">
    <property type="term" value="P:response to fibroblast growth factor"/>
    <property type="evidence" value="ECO:0007669"/>
    <property type="project" value="UniProtKB-ARBA"/>
</dbReference>
<dbReference type="InterPro" id="IPR033132">
    <property type="entry name" value="GH_1_N_CS"/>
</dbReference>
<dbReference type="InterPro" id="IPR017853">
    <property type="entry name" value="GH"/>
</dbReference>
<sequence>MDWDKDGDILAMIAEKSSCIYLWDANTNKTSQLDSGIRDQMSFLLWSKIGSFLAVGTIKGNLLIYNHQTSRKIPVLGKHTKRITCGCWNTENLLALGGEDKMITVSNQEGDTIRQTSVRSEPSHIQFATIKTDDRSVAAENTISAVIGKKILCIFNINDPDSPIDLEFQQRYGSIVCYSWFGDGYIMIGFSRGVFVAISTFVQEIGHEVFQTRNHKDNLTSIAISQTLNKAATCGDNCIKIHDLAELKDMYAIVNLDDENKGVKKLKDVEYLGTVASICLHSDYAAALFEGKVQLHLIESETLNAQEERETRLFPAVDDKCRILCHALTGDFLIYGTDTGIIQYFYIEDWQFVNDYRHPVGVKKIFPDPNGTRLVFIDEKSDGFVYCPVNDATYEIPDFSPTIKGVLWENWLMDKGVFIAYDDDKAYTYVFHKDTIQGSKVILAGGTKVPFSHKPLLLYNGELTCQTESGKINNIFLSTHGFLNSFKDKAPNELRQMLAQTLMLKRFSDAWEVCKILNDHAAWNELAKACLHHMEVEFAIRVYRAIGNVGIVMSLEEIKGIEDYNLLAGHLAMFMNDFNLAQDLYLASSCPVAALEMRRDLQHWDSALQLAKRLAPDQIPFISKEYAIQLEFTGDYVNALAHYEKGITGDNKEHDEVCLAGVAQMSIRMGDIRRGVNQALKHPSRVLKRDCGTILENMKQFSEAAQLYEKGLYYDKAASVYIRCKNWAKVGELLPHVSSPKIHLQYAKAKEADGRYKEAVLAYENAKQWNSVIRIYLDHLNNPEKAVSIVRETQSLDGAKMVARLAIKGKQVLLRYFTQSTYVLGSEDTTNEDYQSIALYFEGEKRHFQAGKFFLLCGQYSRALKHFLKCPSSEDNVAIEMAIETVGQAKDELLTNQLIDHLMGESDGLPKDAKYLFRLYMALKQYREAARTAIIIAREEQSAGNYRNAHDVLFSMYAELKSQKIKIPSEMATNLMILHSYILVKIHVKNGDHMKGARMLIRVANNISKFPSHIVPILTSTVIECHRAGLKNSAFSFAAMLMRPEYRNKIDAKYKKKIEAMVRRPDTSETEEATTPCPYCEFLLPECELLCPGCKNNIPYCIATGRHMLKDDWTVCPHCDFPALYSEFKTADERNIHYRKTMSNEALQRSVILSAFILLQAVTGFSGDGRAIWSKNPNFSPVNASQLFLYDTFPKNFSWGVGTGAFQVEGSWKKDGKGPSIWDHFIHTHLKNVNITNDSSDSYIFLEKDLSALDFIGVSFYQFSISWPRLFPDGIAAIANAKGLQYYNTLLDALVLRNIEPIVTLYHWDLPLALQEKYGGWKNESMVDIFNDYATYCFQMFGDRVKYWITIHNPYLVAWHGYRTGLHAPGEKGNLAAVYTVGHNLIKAHSKVWHNYNRNFRPHQKGWLSITLGSHWIEPNRSENMEDVLKCQQSMVSVLGWFATPIHGDGDYPEMMKKNVFSILPLFSEAEKEEVRGTADFFAFSFGPNNFKPLNTMDKLGQNVSLNLRQVLKWIKLEYGNPRILITENGWFTDSYVKTEDTTAIYMMKNFLNQVLQAIRVDEIQVFGYTAWSLLDGFEWHDAYTTRRGLFYVDFNSKEKERKPKSSAHYYKQIIQENGFPLKESTPDMQGQFPCDFSWGITESVLKPEFMASSPQFTDPHLYVWNATGNRLLHRVEGVRLKTRPVQCTDFVSIKKQVEMLVRMKVTHYRFALDWASVLPTGNLSEVNQQVLRYYRCVISEGLKLGISPMVTLYYPTHAHLGLPTPLLHGGGWLTPWTVKAFQDYAGLCFQELGDLVKLWITINEPNRLSDIYNRTSNDSYRAAHNLLIAHALVWHLYDQQYRPSQRGAVSLSLHSDWAEPANPYVDSHGEAAERFLQFEIAWFADPLFKTGDYPTTMREYIASKNRRGLSSSALPRFTEDESRMVKGAADFYALNHFTTRFVMHEPQNGSRYDSDRDVQFLQDITRLSSPTRLAVVPWGERKLLKWIRKNYGDVDIYITANGIDDQSLENDQLRKYYLEKYVQEALKAYLIDKVKIKGYFAFKLTEEKSKPRFGFFTSDFKAKSSVQFYNHLISSSGFPAENSSSRCTQTQGKAECVACSFLLQKKPLIFFGCCFFSTLLLLLSITILHQRKRRKFWKAKNLQNIPLKQGHKRVLS</sequence>
<dbReference type="FunFam" id="3.20.20.80:FF:000062">
    <property type="entry name" value="Klotho"/>
    <property type="match status" value="1"/>
</dbReference>
<evidence type="ECO:0000259" key="17">
    <source>
        <dbReference type="Pfam" id="PF24762"/>
    </source>
</evidence>
<dbReference type="PANTHER" id="PTHR14920">
    <property type="entry name" value="OSMOTIC AVOIDANCE ABNORMAL PROTEIN 1/WD REPEAT MEMBRANE PROTEIN"/>
    <property type="match status" value="1"/>
</dbReference>
<dbReference type="GO" id="GO:0005886">
    <property type="term" value="C:plasma membrane"/>
    <property type="evidence" value="ECO:0007669"/>
    <property type="project" value="UniProtKB-SubCell"/>
</dbReference>
<dbReference type="InterPro" id="IPR001360">
    <property type="entry name" value="Glyco_hydro_1"/>
</dbReference>
<dbReference type="FunFam" id="3.20.20.80:FF:000042">
    <property type="entry name" value="Klotho"/>
    <property type="match status" value="1"/>
</dbReference>
<feature type="domain" description="IF140/IFT172/WDR19 TPR" evidence="17">
    <location>
        <begin position="507"/>
        <end position="779"/>
    </location>
</feature>
<dbReference type="InterPro" id="IPR056168">
    <property type="entry name" value="TPR_IF140/IFT172/WDR19"/>
</dbReference>
<evidence type="ECO:0000256" key="11">
    <source>
        <dbReference type="ARBA" id="ARBA00023136"/>
    </source>
</evidence>
<evidence type="ECO:0000256" key="10">
    <source>
        <dbReference type="ARBA" id="ARBA00023069"/>
    </source>
</evidence>
<evidence type="ECO:0000256" key="15">
    <source>
        <dbReference type="SAM" id="Phobius"/>
    </source>
</evidence>
<evidence type="ECO:0000256" key="4">
    <source>
        <dbReference type="ARBA" id="ARBA00022574"/>
    </source>
</evidence>
<dbReference type="Gene3D" id="2.130.10.10">
    <property type="entry name" value="YVTN repeat-like/Quinoprotein amine dehydrogenase"/>
    <property type="match status" value="1"/>
</dbReference>
<keyword evidence="5 15" id="KW-0812">Transmembrane</keyword>
<evidence type="ECO:0000256" key="5">
    <source>
        <dbReference type="ARBA" id="ARBA00022692"/>
    </source>
</evidence>
<name>A0AA41MIY9_SCICA</name>
<evidence type="ECO:0000256" key="6">
    <source>
        <dbReference type="ARBA" id="ARBA00022737"/>
    </source>
</evidence>
<keyword evidence="13" id="KW-0966">Cell projection</keyword>
<dbReference type="InterPro" id="IPR001680">
    <property type="entry name" value="WD40_rpt"/>
</dbReference>
<dbReference type="EMBL" id="JAATJV010193426">
    <property type="protein sequence ID" value="MBZ3872823.1"/>
    <property type="molecule type" value="Genomic_DNA"/>
</dbReference>
<dbReference type="SUPFAM" id="SSF51445">
    <property type="entry name" value="(Trans)glycosidases"/>
    <property type="match status" value="2"/>
</dbReference>
<dbReference type="FunFam" id="1.25.40.470:FF:000009">
    <property type="entry name" value="WD repeat-containing protein 19 isoform X1"/>
    <property type="match status" value="1"/>
</dbReference>
<evidence type="ECO:0000313" key="18">
    <source>
        <dbReference type="EMBL" id="MBZ3872823.1"/>
    </source>
</evidence>
<keyword evidence="7" id="KW-0970">Cilium biogenesis/degradation</keyword>
<keyword evidence="12" id="KW-0325">Glycoprotein</keyword>
<dbReference type="SMART" id="SM00320">
    <property type="entry name" value="WD40"/>
    <property type="match status" value="3"/>
</dbReference>
<keyword evidence="8" id="KW-0802">TPR repeat</keyword>
<dbReference type="SUPFAM" id="SSF48452">
    <property type="entry name" value="TPR-like"/>
    <property type="match status" value="1"/>
</dbReference>
<dbReference type="GO" id="GO:0005929">
    <property type="term" value="C:cilium"/>
    <property type="evidence" value="ECO:0007669"/>
    <property type="project" value="UniProtKB-SubCell"/>
</dbReference>
<dbReference type="GO" id="GO:0060271">
    <property type="term" value="P:cilium assembly"/>
    <property type="evidence" value="ECO:0007669"/>
    <property type="project" value="TreeGrafter"/>
</dbReference>
<dbReference type="GO" id="GO:0008104">
    <property type="term" value="P:intracellular protein localization"/>
    <property type="evidence" value="ECO:0007669"/>
    <property type="project" value="UniProtKB-ARBA"/>
</dbReference>
<dbReference type="Gene3D" id="1.25.40.470">
    <property type="match status" value="1"/>
</dbReference>
<keyword evidence="3" id="KW-1003">Cell membrane</keyword>
<dbReference type="GO" id="GO:0005975">
    <property type="term" value="P:carbohydrate metabolic process"/>
    <property type="evidence" value="ECO:0007669"/>
    <property type="project" value="InterPro"/>
</dbReference>
<keyword evidence="11 15" id="KW-0472">Membrane</keyword>
<evidence type="ECO:0000256" key="1">
    <source>
        <dbReference type="ARBA" id="ARBA00004138"/>
    </source>
</evidence>
<dbReference type="GO" id="GO:0035721">
    <property type="term" value="P:intraciliary retrograde transport"/>
    <property type="evidence" value="ECO:0007669"/>
    <property type="project" value="InterPro"/>
</dbReference>
<dbReference type="Pfam" id="PF23389">
    <property type="entry name" value="Beta-prop_WDR19_1st"/>
    <property type="match status" value="1"/>
</dbReference>
<gene>
    <name evidence="18" type="ORF">SUZIE_119865</name>
</gene>
<dbReference type="FunFam" id="2.130.10.10:FF:000242">
    <property type="entry name" value="WD repeat domain 19, isoform CRA_a"/>
    <property type="match status" value="1"/>
</dbReference>
<dbReference type="GO" id="GO:0004553">
    <property type="term" value="F:hydrolase activity, hydrolyzing O-glycosyl compounds"/>
    <property type="evidence" value="ECO:0007669"/>
    <property type="project" value="InterPro"/>
</dbReference>
<dbReference type="InterPro" id="IPR036322">
    <property type="entry name" value="WD40_repeat_dom_sf"/>
</dbReference>
<keyword evidence="4" id="KW-0853">WD repeat</keyword>
<evidence type="ECO:0000256" key="13">
    <source>
        <dbReference type="ARBA" id="ARBA00023273"/>
    </source>
</evidence>
<organism evidence="18 19">
    <name type="scientific">Sciurus carolinensis</name>
    <name type="common">Eastern gray squirrel</name>
    <dbReference type="NCBI Taxonomy" id="30640"/>
    <lineage>
        <taxon>Eukaryota</taxon>
        <taxon>Metazoa</taxon>
        <taxon>Chordata</taxon>
        <taxon>Craniata</taxon>
        <taxon>Vertebrata</taxon>
        <taxon>Euteleostomi</taxon>
        <taxon>Mammalia</taxon>
        <taxon>Eutheria</taxon>
        <taxon>Euarchontoglires</taxon>
        <taxon>Glires</taxon>
        <taxon>Rodentia</taxon>
        <taxon>Sciuromorpha</taxon>
        <taxon>Sciuridae</taxon>
        <taxon>Sciurinae</taxon>
        <taxon>Sciurini</taxon>
        <taxon>Sciurus</taxon>
    </lineage>
</organism>
<dbReference type="PANTHER" id="PTHR14920:SF2">
    <property type="entry name" value="WD REPEAT-CONTAINING PROTEIN 19"/>
    <property type="match status" value="1"/>
</dbReference>
<feature type="transmembrane region" description="Helical" evidence="15">
    <location>
        <begin position="2109"/>
        <end position="2129"/>
    </location>
</feature>
<dbReference type="InterPro" id="IPR015943">
    <property type="entry name" value="WD40/YVTN_repeat-like_dom_sf"/>
</dbReference>
<comment type="similarity">
    <text evidence="14">Belongs to the glycosyl hydrolase 1 family. Klotho subfamily.</text>
</comment>
<dbReference type="Pfam" id="PF23146">
    <property type="entry name" value="Zf_IFT144_1st"/>
    <property type="match status" value="1"/>
</dbReference>
<dbReference type="InterPro" id="IPR040379">
    <property type="entry name" value="WDR19/dyf-2"/>
</dbReference>
<dbReference type="InterPro" id="IPR057855">
    <property type="entry name" value="Beta-prop_WDR19_1st"/>
</dbReference>
<keyword evidence="10" id="KW-0969">Cilium</keyword>
<evidence type="ECO:0000256" key="2">
    <source>
        <dbReference type="ARBA" id="ARBA00004162"/>
    </source>
</evidence>
<evidence type="ECO:0000256" key="9">
    <source>
        <dbReference type="ARBA" id="ARBA00022989"/>
    </source>
</evidence>